<dbReference type="EMBL" id="CWQJ01000001">
    <property type="protein sequence ID" value="CSB56010.1"/>
    <property type="molecule type" value="Genomic_DNA"/>
</dbReference>
<dbReference type="CDD" id="cd00093">
    <property type="entry name" value="HTH_XRE"/>
    <property type="match status" value="1"/>
</dbReference>
<dbReference type="AlphaFoldDB" id="A0A655USV4"/>
<protein>
    <submittedName>
        <fullName evidence="2">Putative transcriptional regulator</fullName>
    </submittedName>
</protein>
<dbReference type="PROSITE" id="PS50943">
    <property type="entry name" value="HTH_CROC1"/>
    <property type="match status" value="1"/>
</dbReference>
<evidence type="ECO:0000313" key="3">
    <source>
        <dbReference type="Proteomes" id="UP000046067"/>
    </source>
</evidence>
<dbReference type="GO" id="GO:0003677">
    <property type="term" value="F:DNA binding"/>
    <property type="evidence" value="ECO:0007669"/>
    <property type="project" value="InterPro"/>
</dbReference>
<proteinExistence type="predicted"/>
<dbReference type="SMART" id="SM00530">
    <property type="entry name" value="HTH_XRE"/>
    <property type="match status" value="1"/>
</dbReference>
<name>A0A655USV4_VIBCL</name>
<evidence type="ECO:0000259" key="1">
    <source>
        <dbReference type="PROSITE" id="PS50943"/>
    </source>
</evidence>
<accession>A0A655USV4</accession>
<dbReference type="InterPro" id="IPR001387">
    <property type="entry name" value="Cro/C1-type_HTH"/>
</dbReference>
<dbReference type="InterPro" id="IPR010982">
    <property type="entry name" value="Lambda_DNA-bd_dom_sf"/>
</dbReference>
<dbReference type="SUPFAM" id="SSF47413">
    <property type="entry name" value="lambda repressor-like DNA-binding domains"/>
    <property type="match status" value="1"/>
</dbReference>
<dbReference type="RefSeq" id="WP_050559084.1">
    <property type="nucleotide sequence ID" value="NZ_CWSO01000003.1"/>
</dbReference>
<gene>
    <name evidence="2" type="ORF">ERS013201_00283</name>
</gene>
<dbReference type="Gene3D" id="1.10.260.40">
    <property type="entry name" value="lambda repressor-like DNA-binding domains"/>
    <property type="match status" value="1"/>
</dbReference>
<dbReference type="Proteomes" id="UP000046067">
    <property type="component" value="Unassembled WGS sequence"/>
</dbReference>
<organism evidence="2 3">
    <name type="scientific">Vibrio cholerae</name>
    <dbReference type="NCBI Taxonomy" id="666"/>
    <lineage>
        <taxon>Bacteria</taxon>
        <taxon>Pseudomonadati</taxon>
        <taxon>Pseudomonadota</taxon>
        <taxon>Gammaproteobacteria</taxon>
        <taxon>Vibrionales</taxon>
        <taxon>Vibrionaceae</taxon>
        <taxon>Vibrio</taxon>
    </lineage>
</organism>
<dbReference type="Pfam" id="PF13560">
    <property type="entry name" value="HTH_31"/>
    <property type="match status" value="1"/>
</dbReference>
<feature type="domain" description="HTH cro/C1-type" evidence="1">
    <location>
        <begin position="17"/>
        <end position="72"/>
    </location>
</feature>
<evidence type="ECO:0000313" key="2">
    <source>
        <dbReference type="EMBL" id="CSB56010.1"/>
    </source>
</evidence>
<reference evidence="2 3" key="1">
    <citation type="submission" date="2015-07" db="EMBL/GenBank/DDBJ databases">
        <authorList>
            <consortium name="Pathogen Informatics"/>
        </authorList>
    </citation>
    <scope>NUCLEOTIDE SEQUENCE [LARGE SCALE GENOMIC DNA]</scope>
    <source>
        <strain evidence="2 3">A325</strain>
    </source>
</reference>
<sequence length="115" mass="13321">MTYTACLMSQDSLIQSIRHRRQQLGMTQSELAEKARISATTYKRIEQGTADLRWSQYQRIVQALGVSELDLLLDRMDVDNISERDLLAIARLFPDGIRRLLVDFLKGLHQELNKM</sequence>